<feature type="region of interest" description="Disordered" evidence="6">
    <location>
        <begin position="315"/>
        <end position="336"/>
    </location>
</feature>
<dbReference type="PROSITE" id="PS00518">
    <property type="entry name" value="ZF_RING_1"/>
    <property type="match status" value="1"/>
</dbReference>
<evidence type="ECO:0000259" key="7">
    <source>
        <dbReference type="PROSITE" id="PS50089"/>
    </source>
</evidence>
<evidence type="ECO:0000256" key="2">
    <source>
        <dbReference type="ARBA" id="ARBA00022771"/>
    </source>
</evidence>
<organism evidence="8 9">
    <name type="scientific">Bifiguratus adelaidae</name>
    <dbReference type="NCBI Taxonomy" id="1938954"/>
    <lineage>
        <taxon>Eukaryota</taxon>
        <taxon>Fungi</taxon>
        <taxon>Fungi incertae sedis</taxon>
        <taxon>Mucoromycota</taxon>
        <taxon>Mucoromycotina</taxon>
        <taxon>Endogonomycetes</taxon>
        <taxon>Endogonales</taxon>
        <taxon>Endogonales incertae sedis</taxon>
        <taxon>Bifiguratus</taxon>
    </lineage>
</organism>
<feature type="domain" description="RING-type" evidence="7">
    <location>
        <begin position="37"/>
        <end position="76"/>
    </location>
</feature>
<dbReference type="PROSITE" id="PS50089">
    <property type="entry name" value="ZF_RING_2"/>
    <property type="match status" value="1"/>
</dbReference>
<feature type="region of interest" description="Disordered" evidence="6">
    <location>
        <begin position="133"/>
        <end position="169"/>
    </location>
</feature>
<evidence type="ECO:0000313" key="8">
    <source>
        <dbReference type="EMBL" id="OZJ06310.1"/>
    </source>
</evidence>
<protein>
    <recommendedName>
        <fullName evidence="7">RING-type domain-containing protein</fullName>
    </recommendedName>
</protein>
<evidence type="ECO:0000256" key="5">
    <source>
        <dbReference type="SAM" id="Coils"/>
    </source>
</evidence>
<dbReference type="Pfam" id="PF13923">
    <property type="entry name" value="zf-C3HC4_2"/>
    <property type="match status" value="1"/>
</dbReference>
<dbReference type="InterPro" id="IPR001841">
    <property type="entry name" value="Znf_RING"/>
</dbReference>
<feature type="coiled-coil region" evidence="5">
    <location>
        <begin position="356"/>
        <end position="405"/>
    </location>
</feature>
<keyword evidence="2 4" id="KW-0863">Zinc-finger</keyword>
<feature type="region of interest" description="Disordered" evidence="6">
    <location>
        <begin position="181"/>
        <end position="202"/>
    </location>
</feature>
<evidence type="ECO:0000256" key="4">
    <source>
        <dbReference type="PROSITE-ProRule" id="PRU00175"/>
    </source>
</evidence>
<dbReference type="GO" id="GO:0008270">
    <property type="term" value="F:zinc ion binding"/>
    <property type="evidence" value="ECO:0007669"/>
    <property type="project" value="UniProtKB-KW"/>
</dbReference>
<proteinExistence type="predicted"/>
<keyword evidence="9" id="KW-1185">Reference proteome</keyword>
<dbReference type="InterPro" id="IPR017907">
    <property type="entry name" value="Znf_RING_CS"/>
</dbReference>
<dbReference type="Gene3D" id="3.30.40.10">
    <property type="entry name" value="Zinc/RING finger domain, C3HC4 (zinc finger)"/>
    <property type="match status" value="1"/>
</dbReference>
<accession>A0A261Y6N3</accession>
<evidence type="ECO:0000313" key="9">
    <source>
        <dbReference type="Proteomes" id="UP000242875"/>
    </source>
</evidence>
<dbReference type="SUPFAM" id="SSF57850">
    <property type="entry name" value="RING/U-box"/>
    <property type="match status" value="1"/>
</dbReference>
<dbReference type="InterPro" id="IPR013083">
    <property type="entry name" value="Znf_RING/FYVE/PHD"/>
</dbReference>
<reference evidence="8 9" key="1">
    <citation type="journal article" date="2017" name="Mycologia">
        <title>Bifiguratus adelaidae, gen. et sp. nov., a new member of Mucoromycotina in endophytic and soil-dwelling habitats.</title>
        <authorList>
            <person name="Torres-Cruz T.J."/>
            <person name="Billingsley Tobias T.L."/>
            <person name="Almatruk M."/>
            <person name="Hesse C."/>
            <person name="Kuske C.R."/>
            <person name="Desiro A."/>
            <person name="Benucci G.M."/>
            <person name="Bonito G."/>
            <person name="Stajich J.E."/>
            <person name="Dunlap C."/>
            <person name="Arnold A.E."/>
            <person name="Porras-Alfaro A."/>
        </authorList>
    </citation>
    <scope>NUCLEOTIDE SEQUENCE [LARGE SCALE GENOMIC DNA]</scope>
    <source>
        <strain evidence="8 9">AZ0501</strain>
    </source>
</reference>
<dbReference type="AlphaFoldDB" id="A0A261Y6N3"/>
<evidence type="ECO:0000256" key="6">
    <source>
        <dbReference type="SAM" id="MobiDB-lite"/>
    </source>
</evidence>
<comment type="caution">
    <text evidence="8">The sequence shown here is derived from an EMBL/GenBank/DDBJ whole genome shotgun (WGS) entry which is preliminary data.</text>
</comment>
<evidence type="ECO:0000256" key="1">
    <source>
        <dbReference type="ARBA" id="ARBA00022723"/>
    </source>
</evidence>
<sequence>MPDAQVLSYAESDLASKLRGDSVFQDAFIRFQNALKCSVCHDLLNNPQTVMECGHTFCRKCIEDELGETRRCPRCHLPGIMKNLTPNPVRNTLVHCVQALINLKTVSSPTSCIQQSKISKRASSESIVRATLSPLLSSTQDPHGPRHDDDEGETAAPPKTARTSRSVQFDELKAIANGKKRSLEEDPVVYSDSEDEVNPSSWNPENVLRIQEYHIYENSQETEITTAQEEDGSLRDLTNKPRQNTAKKHRTDGDFETIKGSYVSETVSPERTESKLSDAIHSFQVPSLPAVQRKVNASVDDECFVPSSQMVELPEPIDREGTPKSPSPIITEQPPQNAREETVMEADAMDTNVITRKEFEKQMAALRTEALDAQLALRRQFDAMKDKLESEIRSLKDALLQQAKKHV</sequence>
<gene>
    <name evidence="8" type="ORF">BZG36_00749</name>
</gene>
<dbReference type="OrthoDB" id="549017at2759"/>
<keyword evidence="5" id="KW-0175">Coiled coil</keyword>
<evidence type="ECO:0000256" key="3">
    <source>
        <dbReference type="ARBA" id="ARBA00022833"/>
    </source>
</evidence>
<dbReference type="InterPro" id="IPR042755">
    <property type="entry name" value="COP1"/>
</dbReference>
<dbReference type="EMBL" id="MVBO01000004">
    <property type="protein sequence ID" value="OZJ06310.1"/>
    <property type="molecule type" value="Genomic_DNA"/>
</dbReference>
<dbReference type="GO" id="GO:0061630">
    <property type="term" value="F:ubiquitin protein ligase activity"/>
    <property type="evidence" value="ECO:0007669"/>
    <property type="project" value="InterPro"/>
</dbReference>
<dbReference type="SMART" id="SM00184">
    <property type="entry name" value="RING"/>
    <property type="match status" value="1"/>
</dbReference>
<name>A0A261Y6N3_9FUNG</name>
<feature type="region of interest" description="Disordered" evidence="6">
    <location>
        <begin position="226"/>
        <end position="251"/>
    </location>
</feature>
<keyword evidence="1" id="KW-0479">Metal-binding</keyword>
<dbReference type="Proteomes" id="UP000242875">
    <property type="component" value="Unassembled WGS sequence"/>
</dbReference>
<keyword evidence="3" id="KW-0862">Zinc</keyword>
<dbReference type="PANTHER" id="PTHR44080">
    <property type="entry name" value="E3 UBIQUITIN-PROTEIN LIGASE COP1"/>
    <property type="match status" value="1"/>
</dbReference>